<evidence type="ECO:0000313" key="3">
    <source>
        <dbReference type="Proteomes" id="UP000260759"/>
    </source>
</evidence>
<dbReference type="GO" id="GO:0005975">
    <property type="term" value="P:carbohydrate metabolic process"/>
    <property type="evidence" value="ECO:0007669"/>
    <property type="project" value="InterPro"/>
</dbReference>
<sequence>MKYLKRFATCFVVIPICSCLHAQEQIIPRIKFSGDEFADKASAIFAETLQDMRNKIEDGSNPKYPLGFFHTSTEEAGVPQYYKDMWGRDCGRGVIELSRLGFAEDALNISRYFLSHITKGNQWGRELHQQHASGTCELDANALILSAICASWKANGMSSSIGKEFCNGIKPVVQWVDSLVKVSPYGGLLPSSSELSGNPSTDYPVYSVFGNYGMYTTMTQIADMAERSGDSELQDLATRTHSALETALKRLISDGSFSYAPKGCWFNGIDSRNGRAYDISEWDGTAWPIWHWTRQLPYILNYDYVSPRPDGTFSETHLKSYELLRSWMAKGEYFRKYGFVSNSGWTGMGGRHDETMCGYGQGFFSQAALMADDVNVYTKCLEGIARLGYDGGVIEQLSYEKNPFVMHECFNYDNYEQGLDHTFGVHSEGRREIMENPGDEGNLVQEAEIIKALTMVAGIRCEDNRLIAMPRLPWMWNEMECRNWPVIDENGKTHRIQFKITHKRWLRSCTVEIEGTEGLAGIDLRVGPFPRQLKNPKNYEIEQTGDVSWIWIKNIKGNKKKVSIQVEL</sequence>
<dbReference type="RefSeq" id="WP_117600096.1">
    <property type="nucleotide sequence ID" value="NZ_QSVA01000005.1"/>
</dbReference>
<reference evidence="2 3" key="1">
    <citation type="submission" date="2018-08" db="EMBL/GenBank/DDBJ databases">
        <title>A genome reference for cultivated species of the human gut microbiota.</title>
        <authorList>
            <person name="Zou Y."/>
            <person name="Xue W."/>
            <person name="Luo G."/>
        </authorList>
    </citation>
    <scope>NUCLEOTIDE SEQUENCE [LARGE SCALE GENOMIC DNA]</scope>
    <source>
        <strain evidence="2 3">OM03-4</strain>
    </source>
</reference>
<feature type="chain" id="PRO_5017813441" evidence="1">
    <location>
        <begin position="23"/>
        <end position="568"/>
    </location>
</feature>
<name>A0A3E5F0Y2_BACUN</name>
<accession>A0A3E5F0Y2</accession>
<gene>
    <name evidence="2" type="ORF">DXB37_06940</name>
</gene>
<protein>
    <submittedName>
        <fullName evidence="2">Uncharacterized protein</fullName>
    </submittedName>
</protein>
<dbReference type="SUPFAM" id="SSF48208">
    <property type="entry name" value="Six-hairpin glycosidases"/>
    <property type="match status" value="1"/>
</dbReference>
<keyword evidence="1" id="KW-0732">Signal</keyword>
<dbReference type="AlphaFoldDB" id="A0A3E5F0Y2"/>
<evidence type="ECO:0000256" key="1">
    <source>
        <dbReference type="SAM" id="SignalP"/>
    </source>
</evidence>
<evidence type="ECO:0000313" key="2">
    <source>
        <dbReference type="EMBL" id="RGN94905.1"/>
    </source>
</evidence>
<dbReference type="EMBL" id="QSVA01000005">
    <property type="protein sequence ID" value="RGN94905.1"/>
    <property type="molecule type" value="Genomic_DNA"/>
</dbReference>
<feature type="signal peptide" evidence="1">
    <location>
        <begin position="1"/>
        <end position="22"/>
    </location>
</feature>
<dbReference type="InterPro" id="IPR008928">
    <property type="entry name" value="6-hairpin_glycosidase_sf"/>
</dbReference>
<comment type="caution">
    <text evidence="2">The sequence shown here is derived from an EMBL/GenBank/DDBJ whole genome shotgun (WGS) entry which is preliminary data.</text>
</comment>
<organism evidence="2 3">
    <name type="scientific">Bacteroides uniformis</name>
    <dbReference type="NCBI Taxonomy" id="820"/>
    <lineage>
        <taxon>Bacteria</taxon>
        <taxon>Pseudomonadati</taxon>
        <taxon>Bacteroidota</taxon>
        <taxon>Bacteroidia</taxon>
        <taxon>Bacteroidales</taxon>
        <taxon>Bacteroidaceae</taxon>
        <taxon>Bacteroides</taxon>
    </lineage>
</organism>
<dbReference type="Proteomes" id="UP000260759">
    <property type="component" value="Unassembled WGS sequence"/>
</dbReference>
<proteinExistence type="predicted"/>